<name>A0AAN7P684_9COLE</name>
<reference evidence="2" key="1">
    <citation type="submission" date="2023-01" db="EMBL/GenBank/DDBJ databases">
        <title>Key to firefly adult light organ development and bioluminescence: homeobox transcription factors regulate luciferase expression and transportation to peroxisome.</title>
        <authorList>
            <person name="Fu X."/>
        </authorList>
    </citation>
    <scope>NUCLEOTIDE SEQUENCE [LARGE SCALE GENOMIC DNA]</scope>
</reference>
<dbReference type="AlphaFoldDB" id="A0AAN7P684"/>
<organism evidence="1 2">
    <name type="scientific">Aquatica leii</name>
    <dbReference type="NCBI Taxonomy" id="1421715"/>
    <lineage>
        <taxon>Eukaryota</taxon>
        <taxon>Metazoa</taxon>
        <taxon>Ecdysozoa</taxon>
        <taxon>Arthropoda</taxon>
        <taxon>Hexapoda</taxon>
        <taxon>Insecta</taxon>
        <taxon>Pterygota</taxon>
        <taxon>Neoptera</taxon>
        <taxon>Endopterygota</taxon>
        <taxon>Coleoptera</taxon>
        <taxon>Polyphaga</taxon>
        <taxon>Elateriformia</taxon>
        <taxon>Elateroidea</taxon>
        <taxon>Lampyridae</taxon>
        <taxon>Luciolinae</taxon>
        <taxon>Aquatica</taxon>
    </lineage>
</organism>
<evidence type="ECO:0000313" key="2">
    <source>
        <dbReference type="Proteomes" id="UP001353858"/>
    </source>
</evidence>
<protein>
    <submittedName>
        <fullName evidence="1">Uncharacterized protein</fullName>
    </submittedName>
</protein>
<dbReference type="PANTHER" id="PTHR10773:SF19">
    <property type="match status" value="1"/>
</dbReference>
<proteinExistence type="predicted"/>
<dbReference type="Proteomes" id="UP001353858">
    <property type="component" value="Unassembled WGS sequence"/>
</dbReference>
<comment type="caution">
    <text evidence="1">The sequence shown here is derived from an EMBL/GenBank/DDBJ whole genome shotgun (WGS) entry which is preliminary data.</text>
</comment>
<dbReference type="EMBL" id="JARPUR010000004">
    <property type="protein sequence ID" value="KAK4877692.1"/>
    <property type="molecule type" value="Genomic_DNA"/>
</dbReference>
<sequence length="242" mass="28225">MNDVAKKLRLASHKTGENCRCKRLQRLESISAEARKVILQTLNSLLSHNEQNSYLCGLISTHPIPRRRPRKNAEESNFHDKGYRYRVRMLRKALCKISVCYKAFMKSLKFTGGSPRDARGRPFNNSNKLSDTVIANVCKHTGFFKSRKSHYSLHKTQKLYLSEDLNILKAHNLYKEKYPEFPLLYESYRNIFNRKFNISFGYPRVETCSTCDEFAAKIKNLKNSTQENREDIMTTINTLTVK</sequence>
<accession>A0AAN7P684</accession>
<dbReference type="PANTHER" id="PTHR10773">
    <property type="entry name" value="DNA-DIRECTED RNA POLYMERASES I, II, AND III SUBUNIT RPABC2"/>
    <property type="match status" value="1"/>
</dbReference>
<evidence type="ECO:0000313" key="1">
    <source>
        <dbReference type="EMBL" id="KAK4877692.1"/>
    </source>
</evidence>
<keyword evidence="2" id="KW-1185">Reference proteome</keyword>
<gene>
    <name evidence="1" type="ORF">RN001_010198</name>
</gene>